<dbReference type="AlphaFoldDB" id="A0A2T2WKL7"/>
<evidence type="ECO:0000256" key="4">
    <source>
        <dbReference type="ARBA" id="ARBA00022759"/>
    </source>
</evidence>
<name>A0A2T2WKL7_9FIRM</name>
<evidence type="ECO:0008006" key="10">
    <source>
        <dbReference type="Google" id="ProtNLM"/>
    </source>
</evidence>
<comment type="caution">
    <text evidence="8">The sequence shown here is derived from an EMBL/GenBank/DDBJ whole genome shotgun (WGS) entry which is preliminary data.</text>
</comment>
<dbReference type="Proteomes" id="UP000241848">
    <property type="component" value="Unassembled WGS sequence"/>
</dbReference>
<gene>
    <name evidence="8" type="ORF">C7B45_05555</name>
</gene>
<keyword evidence="4" id="KW-0255">Endonuclease</keyword>
<organism evidence="8 9">
    <name type="scientific">Sulfobacillus acidophilus</name>
    <dbReference type="NCBI Taxonomy" id="53633"/>
    <lineage>
        <taxon>Bacteria</taxon>
        <taxon>Bacillati</taxon>
        <taxon>Bacillota</taxon>
        <taxon>Clostridia</taxon>
        <taxon>Eubacteriales</taxon>
        <taxon>Clostridiales Family XVII. Incertae Sedis</taxon>
        <taxon>Sulfobacillus</taxon>
    </lineage>
</organism>
<keyword evidence="3" id="KW-0540">Nuclease</keyword>
<proteinExistence type="inferred from homology"/>
<dbReference type="GO" id="GO:0003729">
    <property type="term" value="F:mRNA binding"/>
    <property type="evidence" value="ECO:0007669"/>
    <property type="project" value="InterPro"/>
</dbReference>
<protein>
    <recommendedName>
        <fullName evidence="10">Type II toxin-antitoxin system HicA family toxin</fullName>
    </recommendedName>
</protein>
<evidence type="ECO:0000256" key="7">
    <source>
        <dbReference type="ARBA" id="ARBA00023016"/>
    </source>
</evidence>
<keyword evidence="6" id="KW-0694">RNA-binding</keyword>
<dbReference type="InterPro" id="IPR038570">
    <property type="entry name" value="HicA_sf"/>
</dbReference>
<keyword evidence="2" id="KW-1277">Toxin-antitoxin system</keyword>
<evidence type="ECO:0000256" key="1">
    <source>
        <dbReference type="ARBA" id="ARBA00006620"/>
    </source>
</evidence>
<evidence type="ECO:0000313" key="9">
    <source>
        <dbReference type="Proteomes" id="UP000241848"/>
    </source>
</evidence>
<evidence type="ECO:0000313" key="8">
    <source>
        <dbReference type="EMBL" id="PSR22794.1"/>
    </source>
</evidence>
<reference evidence="8 9" key="1">
    <citation type="journal article" date="2014" name="BMC Genomics">
        <title>Comparison of environmental and isolate Sulfobacillus genomes reveals diverse carbon, sulfur, nitrogen, and hydrogen metabolisms.</title>
        <authorList>
            <person name="Justice N.B."/>
            <person name="Norman A."/>
            <person name="Brown C.T."/>
            <person name="Singh A."/>
            <person name="Thomas B.C."/>
            <person name="Banfield J.F."/>
        </authorList>
    </citation>
    <scope>NUCLEOTIDE SEQUENCE [LARGE SCALE GENOMIC DNA]</scope>
    <source>
        <strain evidence="8">AMDSBA3</strain>
    </source>
</reference>
<keyword evidence="5" id="KW-0378">Hydrolase</keyword>
<sequence length="123" mass="13538">MGIRWPFLTDLVGVSFKGLIPENGYSLHQDFDAILILNPADTRITRVCDTLRAGDEVTGPEVVRKLQKLGFVVDHVTGSHVILIGSDGQRTVVPVHGARALRRGTLHAICNQVGVTEEQMRRL</sequence>
<dbReference type="InterPro" id="IPR012933">
    <property type="entry name" value="HicA_mRNA_interferase"/>
</dbReference>
<dbReference type="GO" id="GO:0004519">
    <property type="term" value="F:endonuclease activity"/>
    <property type="evidence" value="ECO:0007669"/>
    <property type="project" value="UniProtKB-KW"/>
</dbReference>
<accession>A0A2T2WKL7</accession>
<dbReference type="SUPFAM" id="SSF54786">
    <property type="entry name" value="YcfA/nrd intein domain"/>
    <property type="match status" value="1"/>
</dbReference>
<evidence type="ECO:0000256" key="6">
    <source>
        <dbReference type="ARBA" id="ARBA00022884"/>
    </source>
</evidence>
<comment type="similarity">
    <text evidence="1">Belongs to the HicA mRNA interferase family.</text>
</comment>
<dbReference type="EMBL" id="PXYV01000012">
    <property type="protein sequence ID" value="PSR22794.1"/>
    <property type="molecule type" value="Genomic_DNA"/>
</dbReference>
<keyword evidence="7" id="KW-0346">Stress response</keyword>
<evidence type="ECO:0000256" key="2">
    <source>
        <dbReference type="ARBA" id="ARBA00022649"/>
    </source>
</evidence>
<dbReference type="Gene3D" id="3.30.920.30">
    <property type="entry name" value="Hypothetical protein"/>
    <property type="match status" value="1"/>
</dbReference>
<evidence type="ECO:0000256" key="5">
    <source>
        <dbReference type="ARBA" id="ARBA00022801"/>
    </source>
</evidence>
<dbReference type="Pfam" id="PF07927">
    <property type="entry name" value="HicA_toxin"/>
    <property type="match status" value="1"/>
</dbReference>
<evidence type="ECO:0000256" key="3">
    <source>
        <dbReference type="ARBA" id="ARBA00022722"/>
    </source>
</evidence>
<dbReference type="GO" id="GO:0016787">
    <property type="term" value="F:hydrolase activity"/>
    <property type="evidence" value="ECO:0007669"/>
    <property type="project" value="UniProtKB-KW"/>
</dbReference>